<feature type="compositionally biased region" description="Pro residues" evidence="3">
    <location>
        <begin position="780"/>
        <end position="800"/>
    </location>
</feature>
<dbReference type="InterPro" id="IPR015425">
    <property type="entry name" value="FH2_Formin"/>
</dbReference>
<feature type="compositionally biased region" description="Pro residues" evidence="3">
    <location>
        <begin position="1317"/>
        <end position="1345"/>
    </location>
</feature>
<evidence type="ECO:0000313" key="7">
    <source>
        <dbReference type="Proteomes" id="UP000775213"/>
    </source>
</evidence>
<evidence type="ECO:0000259" key="5">
    <source>
        <dbReference type="PROSITE" id="PS51444"/>
    </source>
</evidence>
<dbReference type="InterPro" id="IPR051144">
    <property type="entry name" value="Formin_homology_domain"/>
</dbReference>
<feature type="region of interest" description="Disordered" evidence="3">
    <location>
        <begin position="621"/>
        <end position="650"/>
    </location>
</feature>
<accession>A0AAV7FWR3</accession>
<evidence type="ECO:0000256" key="3">
    <source>
        <dbReference type="SAM" id="MobiDB-lite"/>
    </source>
</evidence>
<evidence type="ECO:0000256" key="4">
    <source>
        <dbReference type="SAM" id="Phobius"/>
    </source>
</evidence>
<dbReference type="InterPro" id="IPR042201">
    <property type="entry name" value="FH2_Formin_sf"/>
</dbReference>
<comment type="caution">
    <text evidence="6">The sequence shown here is derived from an EMBL/GenBank/DDBJ whole genome shotgun (WGS) entry which is preliminary data.</text>
</comment>
<protein>
    <recommendedName>
        <fullName evidence="2">Formin-like protein</fullName>
    </recommendedName>
</protein>
<feature type="compositionally biased region" description="Low complexity" evidence="3">
    <location>
        <begin position="522"/>
        <end position="548"/>
    </location>
</feature>
<evidence type="ECO:0000313" key="6">
    <source>
        <dbReference type="EMBL" id="KAH0454185.1"/>
    </source>
</evidence>
<gene>
    <name evidence="6" type="ORF">IEQ34_016109</name>
</gene>
<feature type="region of interest" description="Disordered" evidence="3">
    <location>
        <begin position="522"/>
        <end position="557"/>
    </location>
</feature>
<dbReference type="PANTHER" id="PTHR45733">
    <property type="entry name" value="FORMIN-J"/>
    <property type="match status" value="1"/>
</dbReference>
<keyword evidence="4" id="KW-0812">Transmembrane</keyword>
<feature type="compositionally biased region" description="Pro residues" evidence="3">
    <location>
        <begin position="1209"/>
        <end position="1232"/>
    </location>
</feature>
<dbReference type="EMBL" id="JAGFBR010000015">
    <property type="protein sequence ID" value="KAH0454185.1"/>
    <property type="molecule type" value="Genomic_DNA"/>
</dbReference>
<dbReference type="PROSITE" id="PS51444">
    <property type="entry name" value="FH2"/>
    <property type="match status" value="1"/>
</dbReference>
<feature type="compositionally biased region" description="Pro residues" evidence="3">
    <location>
        <begin position="762"/>
        <end position="773"/>
    </location>
</feature>
<evidence type="ECO:0000256" key="2">
    <source>
        <dbReference type="RuleBase" id="RU361260"/>
    </source>
</evidence>
<feature type="region of interest" description="Disordered" evidence="3">
    <location>
        <begin position="675"/>
        <end position="699"/>
    </location>
</feature>
<keyword evidence="4" id="KW-1133">Transmembrane helix</keyword>
<feature type="region of interest" description="Disordered" evidence="3">
    <location>
        <begin position="1108"/>
        <end position="1171"/>
    </location>
</feature>
<feature type="domain" description="FH2" evidence="5">
    <location>
        <begin position="1362"/>
        <end position="1759"/>
    </location>
</feature>
<feature type="compositionally biased region" description="Pro residues" evidence="3">
    <location>
        <begin position="683"/>
        <end position="697"/>
    </location>
</feature>
<proteinExistence type="inferred from homology"/>
<keyword evidence="7" id="KW-1185">Reference proteome</keyword>
<keyword evidence="4" id="KW-0472">Membrane</keyword>
<dbReference type="SUPFAM" id="SSF101447">
    <property type="entry name" value="Formin homology 2 domain (FH2 domain)"/>
    <property type="match status" value="1"/>
</dbReference>
<dbReference type="SMART" id="SM00498">
    <property type="entry name" value="FH2"/>
    <property type="match status" value="1"/>
</dbReference>
<feature type="compositionally biased region" description="Polar residues" evidence="3">
    <location>
        <begin position="812"/>
        <end position="840"/>
    </location>
</feature>
<feature type="compositionally biased region" description="Pro residues" evidence="3">
    <location>
        <begin position="1291"/>
        <end position="1301"/>
    </location>
</feature>
<feature type="region of interest" description="Disordered" evidence="3">
    <location>
        <begin position="1192"/>
        <end position="1357"/>
    </location>
</feature>
<name>A0AAV7FWR3_DENCH</name>
<feature type="compositionally biased region" description="Pro residues" evidence="3">
    <location>
        <begin position="624"/>
        <end position="636"/>
    </location>
</feature>
<comment type="similarity">
    <text evidence="1">Belongs to the formin-like family. Class-II subfamily.</text>
</comment>
<feature type="compositionally biased region" description="Pro residues" evidence="3">
    <location>
        <begin position="859"/>
        <end position="874"/>
    </location>
</feature>
<organism evidence="6 7">
    <name type="scientific">Dendrobium chrysotoxum</name>
    <name type="common">Orchid</name>
    <dbReference type="NCBI Taxonomy" id="161865"/>
    <lineage>
        <taxon>Eukaryota</taxon>
        <taxon>Viridiplantae</taxon>
        <taxon>Streptophyta</taxon>
        <taxon>Embryophyta</taxon>
        <taxon>Tracheophyta</taxon>
        <taxon>Spermatophyta</taxon>
        <taxon>Magnoliopsida</taxon>
        <taxon>Liliopsida</taxon>
        <taxon>Asparagales</taxon>
        <taxon>Orchidaceae</taxon>
        <taxon>Epidendroideae</taxon>
        <taxon>Malaxideae</taxon>
        <taxon>Dendrobiinae</taxon>
        <taxon>Dendrobium</taxon>
    </lineage>
</organism>
<dbReference type="PANTHER" id="PTHR45733:SF9">
    <property type="entry name" value="FORMIN-LIKE PROTEIN 12"/>
    <property type="match status" value="1"/>
</dbReference>
<feature type="compositionally biased region" description="Pro residues" evidence="3">
    <location>
        <begin position="1136"/>
        <end position="1159"/>
    </location>
</feature>
<dbReference type="Pfam" id="PF02181">
    <property type="entry name" value="FH2"/>
    <property type="match status" value="1"/>
</dbReference>
<evidence type="ECO:0000256" key="1">
    <source>
        <dbReference type="ARBA" id="ARBA00006468"/>
    </source>
</evidence>
<feature type="transmembrane region" description="Helical" evidence="4">
    <location>
        <begin position="1798"/>
        <end position="1816"/>
    </location>
</feature>
<reference evidence="6 7" key="1">
    <citation type="journal article" date="2021" name="Hortic Res">
        <title>Chromosome-scale assembly of the Dendrobium chrysotoxum genome enhances the understanding of orchid evolution.</title>
        <authorList>
            <person name="Zhang Y."/>
            <person name="Zhang G.Q."/>
            <person name="Zhang D."/>
            <person name="Liu X.D."/>
            <person name="Xu X.Y."/>
            <person name="Sun W.H."/>
            <person name="Yu X."/>
            <person name="Zhu X."/>
            <person name="Wang Z.W."/>
            <person name="Zhao X."/>
            <person name="Zhong W.Y."/>
            <person name="Chen H."/>
            <person name="Yin W.L."/>
            <person name="Huang T."/>
            <person name="Niu S.C."/>
            <person name="Liu Z.J."/>
        </authorList>
    </citation>
    <scope>NUCLEOTIDE SEQUENCE [LARGE SCALE GENOMIC DNA]</scope>
    <source>
        <strain evidence="6">Lindl</strain>
    </source>
</reference>
<feature type="region of interest" description="Disordered" evidence="3">
    <location>
        <begin position="759"/>
        <end position="913"/>
    </location>
</feature>
<feature type="compositionally biased region" description="Polar residues" evidence="3">
    <location>
        <begin position="1120"/>
        <end position="1132"/>
    </location>
</feature>
<feature type="region of interest" description="Disordered" evidence="3">
    <location>
        <begin position="382"/>
        <end position="403"/>
    </location>
</feature>
<sequence>MLCWLKVHSWLNQVIFSEFNVSSTTPQVVTIEEDEVEAEEFFEAEEIFSNSDLHDGTRDLDIHSTPIEVHDSSLPELVSDHEDTANISLEFDHPIQNLKNGLAQEILTLDDPNVLPEMETEKQLVASHDDEGKRLDIENSDIIVGTHTQDSAFIEENTFITGNLRNNFKNSFSNILDDKKVICNAVSIDEAKLGLQIKLAKQNNETCDIGGQCFHDSSPEFTTPKRVDLSQYTKRIPNLTDDRMSMSEMNGLIHEVECLTNTDTLKVFDGGALGHATSQLEIILADQSEFSFKNEESVKVEFPERGFVHGGNWSEFRNFNLVCYKEDANDKHNFEAKKHTILASNGLEQGSQGNGQIISCDMTQKFETQLFCDERRSSGIENSYPTAGTDLNKKTIHDSQGAQTGNSEIIDWMEHKEVSRNCIKDGFVSQNSAFLELSCENKEAHVDRKKHEEQLPATSQKQSSVAPADPVPIAQKDKLQISADDNEELTEPQLVIIQTSVSMDSEVNHAHLSCFPLTNSSSLPSMAPSTSSPEKGETAESSSLATESPQPSRLPSSLMKEDYHSATTSCLTSFSSFHASQLPESKFPCAHPIKTYSYHTSLDALSSSTFLSTADSSTLFPLNIPSPPPRSYPPRLPHSQTLQFSAPSNSIPPPAPCPCSPPMLLPLLTAFSSNSVREESSSPPLPSLPSPPPPYPPSLYFADPITGNFSSSSLPPLSPPSHLSVSNFSGIELVSIGHLQNPSPLPPYPPSFDYIAPTEVIDPPPLPSLPPHPLVKLLPPLQPPSPPKSSSPTPQPPPISSMPQPSVREDPSSLSSAPTYHSLPFLSQSSHCGSFLQETPSSPPHQPHMCLKDKLPSHSHPPPPPQPPPHPPPMHSRDSPKRKTSPPLTPPQSSPATSLSPSPPPPLPPVQSIHPRLSYTVARSNCSGSHLSLLPYREACQAPPPPPVTPLSKKQSASELLASYLPPLPPIKVNSPTKSLSTTFTNSSFTVWKFDFALFASHLAFLPFMEFQHSAEVPMSKCPSSSTLHLVKKSNTSNFFSAEISTPSYASTFYVGSPSPSGGTSPTIPRTFNPCPILGVNTPPPPLPPPPIGFPSAPVTEGCKGAPSLPPHLLGGYGQGSTPPSHGQTISSRLAPPLPYKGPVVAPPTPPSVPPPPLLSPQVPTPIFRGASPLPPLPGGLVGGPLPYPLPNFEGIPTPSPIQGMLRGPPLPPPPPPPTSGGAPTPPLPPPPEGHRVAPIPSSLPGGLGGAPPLLPSPREFGGPPSPPPPFAFGSREIPLEPRFHGGHGGAPPPPPPPPPNGYHDRDPPTSSTPRGGVPPPPMLPRAPGVPPPPPSSGLRGPPPSLGSMTGGKGLGFARAGVPSTAVKKSSLKPLHWVKVTRAMQGSLWAELQKYADAQSTTEFDISELEILFSAVVKKPDSSKSEGHKSITKSDKVHLIDLRRANNTEIMLTKIKMPLPDMMNAALALDDSILDGDQVENLIKFCPTKEDIEVLKNYTGDKESLGKCEQFFLELMKVPRVEAKLRVFCFKLQFNNQTADIRKSLYTVDSACEEIRNSNKLKEIMKKILSLGNTLNRGTARGAAVGFRLDSLLKLTDTRATNNKTTLMHYLCKVLDSRSSHLMDFHEDFISLEAASKIQLKALAEEQQGVVKGLEKLERELIASENDGIVSEVFCKRLKDFTVAAGAEVRSLTALYTAVENNADGLALYFGEDPARCPFEQVITTLLNFVRMFRRAHEENYKLAELEKKTALKNADTDGPKSANSIKKHGIFETKADPSYLVQNPLSTNRCTNVTHSWYDSFFFFLSFFAILFLVASRNRSNAVVL</sequence>
<feature type="compositionally biased region" description="Polar residues" evidence="3">
    <location>
        <begin position="456"/>
        <end position="465"/>
    </location>
</feature>
<feature type="region of interest" description="Disordered" evidence="3">
    <location>
        <begin position="447"/>
        <end position="470"/>
    </location>
</feature>
<dbReference type="Gene3D" id="1.20.58.2220">
    <property type="entry name" value="Formin, FH2 domain"/>
    <property type="match status" value="1"/>
</dbReference>
<dbReference type="Proteomes" id="UP000775213">
    <property type="component" value="Unassembled WGS sequence"/>
</dbReference>